<keyword evidence="1" id="KW-0132">Cell division</keyword>
<keyword evidence="2 4" id="KW-0195">Cyclin</keyword>
<dbReference type="SMART" id="SM00385">
    <property type="entry name" value="CYCLIN"/>
    <property type="match status" value="1"/>
</dbReference>
<evidence type="ECO:0000259" key="5">
    <source>
        <dbReference type="SMART" id="SM00385"/>
    </source>
</evidence>
<evidence type="ECO:0000313" key="6">
    <source>
        <dbReference type="EMBL" id="CAI2369279.1"/>
    </source>
</evidence>
<dbReference type="EMBL" id="CAMPGE010010430">
    <property type="protein sequence ID" value="CAI2369279.1"/>
    <property type="molecule type" value="Genomic_DNA"/>
</dbReference>
<dbReference type="InterPro" id="IPR048258">
    <property type="entry name" value="Cyclins_cyclin-box"/>
</dbReference>
<comment type="caution">
    <text evidence="6">The sequence shown here is derived from an EMBL/GenBank/DDBJ whole genome shotgun (WGS) entry which is preliminary data.</text>
</comment>
<evidence type="ECO:0000256" key="3">
    <source>
        <dbReference type="ARBA" id="ARBA00023306"/>
    </source>
</evidence>
<dbReference type="Pfam" id="PF00134">
    <property type="entry name" value="Cyclin_N"/>
    <property type="match status" value="1"/>
</dbReference>
<evidence type="ECO:0000256" key="2">
    <source>
        <dbReference type="ARBA" id="ARBA00023127"/>
    </source>
</evidence>
<reference evidence="6" key="1">
    <citation type="submission" date="2023-07" db="EMBL/GenBank/DDBJ databases">
        <authorList>
            <consortium name="AG Swart"/>
            <person name="Singh M."/>
            <person name="Singh A."/>
            <person name="Seah K."/>
            <person name="Emmerich C."/>
        </authorList>
    </citation>
    <scope>NUCLEOTIDE SEQUENCE</scope>
    <source>
        <strain evidence="6">DP1</strain>
    </source>
</reference>
<keyword evidence="3" id="KW-0131">Cell cycle</keyword>
<organism evidence="6 7">
    <name type="scientific">Euplotes crassus</name>
    <dbReference type="NCBI Taxonomy" id="5936"/>
    <lineage>
        <taxon>Eukaryota</taxon>
        <taxon>Sar</taxon>
        <taxon>Alveolata</taxon>
        <taxon>Ciliophora</taxon>
        <taxon>Intramacronucleata</taxon>
        <taxon>Spirotrichea</taxon>
        <taxon>Hypotrichia</taxon>
        <taxon>Euplotida</taxon>
        <taxon>Euplotidae</taxon>
        <taxon>Moneuplotes</taxon>
    </lineage>
</organism>
<keyword evidence="7" id="KW-1185">Reference proteome</keyword>
<name>A0AAD1XAL8_EUPCR</name>
<dbReference type="InterPro" id="IPR039361">
    <property type="entry name" value="Cyclin"/>
</dbReference>
<comment type="similarity">
    <text evidence="4">Belongs to the cyclin family.</text>
</comment>
<dbReference type="InterPro" id="IPR006671">
    <property type="entry name" value="Cyclin_N"/>
</dbReference>
<evidence type="ECO:0000256" key="1">
    <source>
        <dbReference type="ARBA" id="ARBA00022618"/>
    </source>
</evidence>
<accession>A0AAD1XAL8</accession>
<dbReference type="InterPro" id="IPR013763">
    <property type="entry name" value="Cyclin-like_dom"/>
</dbReference>
<dbReference type="GO" id="GO:0051301">
    <property type="term" value="P:cell division"/>
    <property type="evidence" value="ECO:0007669"/>
    <property type="project" value="UniProtKB-KW"/>
</dbReference>
<feature type="domain" description="Cyclin-like" evidence="5">
    <location>
        <begin position="135"/>
        <end position="222"/>
    </location>
</feature>
<dbReference type="Gene3D" id="1.10.472.10">
    <property type="entry name" value="Cyclin-like"/>
    <property type="match status" value="2"/>
</dbReference>
<evidence type="ECO:0000256" key="4">
    <source>
        <dbReference type="RuleBase" id="RU000383"/>
    </source>
</evidence>
<proteinExistence type="inferred from homology"/>
<dbReference type="SUPFAM" id="SSF47954">
    <property type="entry name" value="Cyclin-like"/>
    <property type="match status" value="1"/>
</dbReference>
<gene>
    <name evidence="6" type="ORF">ECRASSUSDP1_LOCUS10577</name>
</gene>
<dbReference type="PROSITE" id="PS00292">
    <property type="entry name" value="CYCLINS"/>
    <property type="match status" value="1"/>
</dbReference>
<dbReference type="Proteomes" id="UP001295684">
    <property type="component" value="Unassembled WGS sequence"/>
</dbReference>
<sequence length="333" mass="37776">MTNSACAEANTCLGKLNKAREDSHYLNTLETISTQFSDSSKSSTNAKFSRMVIKKVSTKSSKNSSTCFSQDVEMEIDTANSSDSPMEAEEESVHSKVVSTYGIKLLHNLKKKQVKLTGDFSRHEIKNSHRKQMIVWMDEVLAIFKCPSDTFFMSVHIMDRYFEQTSESLLLNDLHEIGIVSMFIASKYQEVDPLTLDLMIEKVAHGKISSKQLLARERKIASCLKFKFEVPNVLNFMESYHEIYSPKFLSEENVLLGENMVKIAKRSILESKKAFGVLPSKLALYILHKALNGLSELDNKNVLICDYMNFVKNEINSLDHLVAKNTIEVKNFA</sequence>
<dbReference type="PANTHER" id="PTHR10177">
    <property type="entry name" value="CYCLINS"/>
    <property type="match status" value="1"/>
</dbReference>
<protein>
    <recommendedName>
        <fullName evidence="5">Cyclin-like domain-containing protein</fullName>
    </recommendedName>
</protein>
<evidence type="ECO:0000313" key="7">
    <source>
        <dbReference type="Proteomes" id="UP001295684"/>
    </source>
</evidence>
<dbReference type="AlphaFoldDB" id="A0AAD1XAL8"/>
<dbReference type="InterPro" id="IPR036915">
    <property type="entry name" value="Cyclin-like_sf"/>
</dbReference>